<feature type="chain" id="PRO_5036484784" description="Secreted protein" evidence="1">
    <location>
        <begin position="19"/>
        <end position="90"/>
    </location>
</feature>
<name>A0A8X6L916_TRICU</name>
<keyword evidence="3" id="KW-1185">Reference proteome</keyword>
<evidence type="ECO:0000256" key="1">
    <source>
        <dbReference type="SAM" id="SignalP"/>
    </source>
</evidence>
<comment type="caution">
    <text evidence="2">The sequence shown here is derived from an EMBL/GenBank/DDBJ whole genome shotgun (WGS) entry which is preliminary data.</text>
</comment>
<sequence length="90" mass="10323">MQSTHLFLAVLFDGQLLLDPDGGPLPSQPGLSVHVHRHSRNSQVWHPRMGFAIVLYYSMDYCESHLRRCVSIAKFSTPDMECTFSTSWRQ</sequence>
<feature type="signal peptide" evidence="1">
    <location>
        <begin position="1"/>
        <end position="18"/>
    </location>
</feature>
<keyword evidence="1" id="KW-0732">Signal</keyword>
<dbReference type="Proteomes" id="UP000887116">
    <property type="component" value="Unassembled WGS sequence"/>
</dbReference>
<dbReference type="AlphaFoldDB" id="A0A8X6L916"/>
<accession>A0A8X6L916</accession>
<evidence type="ECO:0000313" key="2">
    <source>
        <dbReference type="EMBL" id="GFR02171.1"/>
    </source>
</evidence>
<organism evidence="2 3">
    <name type="scientific">Trichonephila clavata</name>
    <name type="common">Joro spider</name>
    <name type="synonym">Nephila clavata</name>
    <dbReference type="NCBI Taxonomy" id="2740835"/>
    <lineage>
        <taxon>Eukaryota</taxon>
        <taxon>Metazoa</taxon>
        <taxon>Ecdysozoa</taxon>
        <taxon>Arthropoda</taxon>
        <taxon>Chelicerata</taxon>
        <taxon>Arachnida</taxon>
        <taxon>Araneae</taxon>
        <taxon>Araneomorphae</taxon>
        <taxon>Entelegynae</taxon>
        <taxon>Araneoidea</taxon>
        <taxon>Nephilidae</taxon>
        <taxon>Trichonephila</taxon>
    </lineage>
</organism>
<dbReference type="EMBL" id="BMAO01005562">
    <property type="protein sequence ID" value="GFR02171.1"/>
    <property type="molecule type" value="Genomic_DNA"/>
</dbReference>
<proteinExistence type="predicted"/>
<evidence type="ECO:0000313" key="3">
    <source>
        <dbReference type="Proteomes" id="UP000887116"/>
    </source>
</evidence>
<gene>
    <name evidence="2" type="ORF">TNCT_186701</name>
</gene>
<evidence type="ECO:0008006" key="4">
    <source>
        <dbReference type="Google" id="ProtNLM"/>
    </source>
</evidence>
<reference evidence="2" key="1">
    <citation type="submission" date="2020-07" db="EMBL/GenBank/DDBJ databases">
        <title>Multicomponent nature underlies the extraordinary mechanical properties of spider dragline silk.</title>
        <authorList>
            <person name="Kono N."/>
            <person name="Nakamura H."/>
            <person name="Mori M."/>
            <person name="Yoshida Y."/>
            <person name="Ohtoshi R."/>
            <person name="Malay A.D."/>
            <person name="Moran D.A.P."/>
            <person name="Tomita M."/>
            <person name="Numata K."/>
            <person name="Arakawa K."/>
        </authorList>
    </citation>
    <scope>NUCLEOTIDE SEQUENCE</scope>
</reference>
<protein>
    <recommendedName>
        <fullName evidence="4">Secreted protein</fullName>
    </recommendedName>
</protein>